<evidence type="ECO:0000313" key="2">
    <source>
        <dbReference type="EMBL" id="NEZ57324.1"/>
    </source>
</evidence>
<accession>A0A6M0RM43</accession>
<feature type="transmembrane region" description="Helical" evidence="1">
    <location>
        <begin position="93"/>
        <end position="110"/>
    </location>
</feature>
<sequence>MALVFGNNLGGHLMFAKFQTHTVLARLLQKRPGNRLPRRFRQRRRYSLIMRIAFQLFRWLFLFGMGVSLLTLFVGWVVSQNLAETIYFQVQPLFKLFAATTFLVFACACLKESI</sequence>
<evidence type="ECO:0000256" key="1">
    <source>
        <dbReference type="SAM" id="Phobius"/>
    </source>
</evidence>
<proteinExistence type="predicted"/>
<feature type="transmembrane region" description="Helical" evidence="1">
    <location>
        <begin position="48"/>
        <end position="73"/>
    </location>
</feature>
<dbReference type="Proteomes" id="UP000481033">
    <property type="component" value="Unassembled WGS sequence"/>
</dbReference>
<keyword evidence="1" id="KW-0472">Membrane</keyword>
<protein>
    <submittedName>
        <fullName evidence="2">Uncharacterized protein</fullName>
    </submittedName>
</protein>
<comment type="caution">
    <text evidence="2">The sequence shown here is derived from an EMBL/GenBank/DDBJ whole genome shotgun (WGS) entry which is preliminary data.</text>
</comment>
<reference evidence="2 3" key="1">
    <citation type="journal article" date="2020" name="Microb. Ecol.">
        <title>Ecogenomics of the Marine Benthic Filamentous Cyanobacterium Adonisia.</title>
        <authorList>
            <person name="Walter J.M."/>
            <person name="Coutinho F.H."/>
            <person name="Leomil L."/>
            <person name="Hargreaves P.I."/>
            <person name="Campeao M.E."/>
            <person name="Vieira V.V."/>
            <person name="Silva B.S."/>
            <person name="Fistarol G.O."/>
            <person name="Salomon P.S."/>
            <person name="Sawabe T."/>
            <person name="Mino S."/>
            <person name="Hosokawa M."/>
            <person name="Miyashita H."/>
            <person name="Maruyama F."/>
            <person name="van Verk M.C."/>
            <person name="Dutilh B.E."/>
            <person name="Thompson C.C."/>
            <person name="Thompson F.L."/>
        </authorList>
    </citation>
    <scope>NUCLEOTIDE SEQUENCE [LARGE SCALE GENOMIC DNA]</scope>
    <source>
        <strain evidence="2 3">CCMR0081</strain>
    </source>
</reference>
<name>A0A6M0RM43_9CYAN</name>
<dbReference type="AlphaFoldDB" id="A0A6M0RM43"/>
<gene>
    <name evidence="2" type="ORF">DXZ20_16925</name>
</gene>
<keyword evidence="1" id="KW-0812">Transmembrane</keyword>
<keyword evidence="1" id="KW-1133">Transmembrane helix</keyword>
<dbReference type="EMBL" id="QXHD01000004">
    <property type="protein sequence ID" value="NEZ57324.1"/>
    <property type="molecule type" value="Genomic_DNA"/>
</dbReference>
<evidence type="ECO:0000313" key="3">
    <source>
        <dbReference type="Proteomes" id="UP000481033"/>
    </source>
</evidence>
<organism evidence="2 3">
    <name type="scientific">Adonisia turfae CCMR0081</name>
    <dbReference type="NCBI Taxonomy" id="2292702"/>
    <lineage>
        <taxon>Bacteria</taxon>
        <taxon>Bacillati</taxon>
        <taxon>Cyanobacteriota</taxon>
        <taxon>Adonisia</taxon>
        <taxon>Adonisia turfae</taxon>
    </lineage>
</organism>
<keyword evidence="3" id="KW-1185">Reference proteome</keyword>